<dbReference type="Proteomes" id="UP000030645">
    <property type="component" value="Unassembled WGS sequence"/>
</dbReference>
<evidence type="ECO:0000313" key="1">
    <source>
        <dbReference type="EMBL" id="EXC27680.1"/>
    </source>
</evidence>
<dbReference type="AlphaFoldDB" id="W9SUJ4"/>
<proteinExistence type="predicted"/>
<protein>
    <submittedName>
        <fullName evidence="1">Uncharacterized protein</fullName>
    </submittedName>
</protein>
<reference evidence="2" key="1">
    <citation type="submission" date="2013-01" db="EMBL/GenBank/DDBJ databases">
        <title>Draft Genome Sequence of a Mulberry Tree, Morus notabilis C.K. Schneid.</title>
        <authorList>
            <person name="He N."/>
            <person name="Zhao S."/>
        </authorList>
    </citation>
    <scope>NUCLEOTIDE SEQUENCE</scope>
</reference>
<dbReference type="EMBL" id="KE346153">
    <property type="protein sequence ID" value="EXC27680.1"/>
    <property type="molecule type" value="Genomic_DNA"/>
</dbReference>
<name>W9SUJ4_9ROSA</name>
<accession>W9SUJ4</accession>
<evidence type="ECO:0000313" key="2">
    <source>
        <dbReference type="Proteomes" id="UP000030645"/>
    </source>
</evidence>
<sequence>MELFKEKQFLIFYLRSRTRSPRDFVETPGSRSWKGGEEGGLERVAIVAHWWWHVGPMSRPISSAFVAISEAFLCRHFYRVSHTSSIEGLAFADLISWDLCRVFMFIFVLK</sequence>
<keyword evidence="2" id="KW-1185">Reference proteome</keyword>
<organism evidence="1 2">
    <name type="scientific">Morus notabilis</name>
    <dbReference type="NCBI Taxonomy" id="981085"/>
    <lineage>
        <taxon>Eukaryota</taxon>
        <taxon>Viridiplantae</taxon>
        <taxon>Streptophyta</taxon>
        <taxon>Embryophyta</taxon>
        <taxon>Tracheophyta</taxon>
        <taxon>Spermatophyta</taxon>
        <taxon>Magnoliopsida</taxon>
        <taxon>eudicotyledons</taxon>
        <taxon>Gunneridae</taxon>
        <taxon>Pentapetalae</taxon>
        <taxon>rosids</taxon>
        <taxon>fabids</taxon>
        <taxon>Rosales</taxon>
        <taxon>Moraceae</taxon>
        <taxon>Moreae</taxon>
        <taxon>Morus</taxon>
    </lineage>
</organism>
<gene>
    <name evidence="1" type="ORF">L484_009704</name>
</gene>